<dbReference type="EMBL" id="MDYQ01000102">
    <property type="protein sequence ID" value="PRP82474.1"/>
    <property type="molecule type" value="Genomic_DNA"/>
</dbReference>
<proteinExistence type="predicted"/>
<dbReference type="InParanoid" id="A0A2P6NET2"/>
<gene>
    <name evidence="1" type="ORF">PROFUN_09721</name>
</gene>
<dbReference type="OrthoDB" id="158739at2759"/>
<keyword evidence="2" id="KW-1185">Reference proteome</keyword>
<sequence length="166" mass="19303">MEIQRRHAEGKLSEYVWQFEFYRCAHAVLRGEHRVSSEYQIDKPVAVGEKRDRGSPPRLDFWINGTLKFGFELLVDGIGQGKHVSRFEKGGRDNNIYCVYNEYIRGYLLSISGRKKITSWAVIDFRATDPAYQSRRCPIIWYAGQNNLLLRAQVTPGKECKIIKMQ</sequence>
<evidence type="ECO:0000313" key="1">
    <source>
        <dbReference type="EMBL" id="PRP82474.1"/>
    </source>
</evidence>
<organism evidence="1 2">
    <name type="scientific">Planoprotostelium fungivorum</name>
    <dbReference type="NCBI Taxonomy" id="1890364"/>
    <lineage>
        <taxon>Eukaryota</taxon>
        <taxon>Amoebozoa</taxon>
        <taxon>Evosea</taxon>
        <taxon>Variosea</taxon>
        <taxon>Cavosteliida</taxon>
        <taxon>Cavosteliaceae</taxon>
        <taxon>Planoprotostelium</taxon>
    </lineage>
</organism>
<accession>A0A2P6NET2</accession>
<evidence type="ECO:0000313" key="2">
    <source>
        <dbReference type="Proteomes" id="UP000241769"/>
    </source>
</evidence>
<protein>
    <submittedName>
        <fullName evidence="1">Uncharacterized protein</fullName>
    </submittedName>
</protein>
<comment type="caution">
    <text evidence="1">The sequence shown here is derived from an EMBL/GenBank/DDBJ whole genome shotgun (WGS) entry which is preliminary data.</text>
</comment>
<dbReference type="AlphaFoldDB" id="A0A2P6NET2"/>
<name>A0A2P6NET2_9EUKA</name>
<reference evidence="1 2" key="1">
    <citation type="journal article" date="2018" name="Genome Biol. Evol.">
        <title>Multiple Roots of Fruiting Body Formation in Amoebozoa.</title>
        <authorList>
            <person name="Hillmann F."/>
            <person name="Forbes G."/>
            <person name="Novohradska S."/>
            <person name="Ferling I."/>
            <person name="Riege K."/>
            <person name="Groth M."/>
            <person name="Westermann M."/>
            <person name="Marz M."/>
            <person name="Spaller T."/>
            <person name="Winckler T."/>
            <person name="Schaap P."/>
            <person name="Glockner G."/>
        </authorList>
    </citation>
    <scope>NUCLEOTIDE SEQUENCE [LARGE SCALE GENOMIC DNA]</scope>
    <source>
        <strain evidence="1 2">Jena</strain>
    </source>
</reference>
<dbReference type="Proteomes" id="UP000241769">
    <property type="component" value="Unassembled WGS sequence"/>
</dbReference>